<feature type="repeat" description="WD" evidence="3">
    <location>
        <begin position="238"/>
        <end position="279"/>
    </location>
</feature>
<dbReference type="Pfam" id="PF00400">
    <property type="entry name" value="WD40"/>
    <property type="match status" value="5"/>
</dbReference>
<dbReference type="Pfam" id="PF07676">
    <property type="entry name" value="PD40"/>
    <property type="match status" value="1"/>
</dbReference>
<dbReference type="Gene3D" id="2.130.10.10">
    <property type="entry name" value="YVTN repeat-like/Quinoprotein amine dehydrogenase"/>
    <property type="match status" value="2"/>
</dbReference>
<dbReference type="PANTHER" id="PTHR44019">
    <property type="entry name" value="WD REPEAT-CONTAINING PROTEIN 55"/>
    <property type="match status" value="1"/>
</dbReference>
<accession>A0ABU5ET49</accession>
<dbReference type="InterPro" id="IPR050505">
    <property type="entry name" value="WDR55/POC1"/>
</dbReference>
<dbReference type="PROSITE" id="PS50294">
    <property type="entry name" value="WD_REPEATS_REGION"/>
    <property type="match status" value="2"/>
</dbReference>
<evidence type="ECO:0000313" key="5">
    <source>
        <dbReference type="Proteomes" id="UP001272242"/>
    </source>
</evidence>
<dbReference type="SMART" id="SM00320">
    <property type="entry name" value="WD40"/>
    <property type="match status" value="6"/>
</dbReference>
<protein>
    <recommendedName>
        <fullName evidence="6">WD40 repeat domain-containing protein</fullName>
    </recommendedName>
</protein>
<dbReference type="PANTHER" id="PTHR44019:SF8">
    <property type="entry name" value="POC1 CENTRIOLAR PROTEIN HOMOLOG"/>
    <property type="match status" value="1"/>
</dbReference>
<comment type="caution">
    <text evidence="4">The sequence shown here is derived from an EMBL/GenBank/DDBJ whole genome shotgun (WGS) entry which is preliminary data.</text>
</comment>
<proteinExistence type="predicted"/>
<reference evidence="5" key="1">
    <citation type="journal article" date="2023" name="Mar. Drugs">
        <title>Gemmata algarum, a Novel Planctomycete Isolated from an Algal Mat, Displays Antimicrobial Activity.</title>
        <authorList>
            <person name="Kumar G."/>
            <person name="Kallscheuer N."/>
            <person name="Kashif M."/>
            <person name="Ahamad S."/>
            <person name="Jagadeeshwari U."/>
            <person name="Pannikurungottu S."/>
            <person name="Haufschild T."/>
            <person name="Kabuu M."/>
            <person name="Sasikala C."/>
            <person name="Jogler C."/>
            <person name="Ramana C."/>
        </authorList>
    </citation>
    <scope>NUCLEOTIDE SEQUENCE [LARGE SCALE GENOMIC DNA]</scope>
    <source>
        <strain evidence="5">JC673</strain>
    </source>
</reference>
<evidence type="ECO:0000256" key="3">
    <source>
        <dbReference type="PROSITE-ProRule" id="PRU00221"/>
    </source>
</evidence>
<gene>
    <name evidence="4" type="ORF">R5W23_005030</name>
</gene>
<feature type="repeat" description="WD" evidence="3">
    <location>
        <begin position="149"/>
        <end position="188"/>
    </location>
</feature>
<feature type="repeat" description="WD" evidence="3">
    <location>
        <begin position="4"/>
        <end position="36"/>
    </location>
</feature>
<dbReference type="InterPro" id="IPR011047">
    <property type="entry name" value="Quinoprotein_ADH-like_sf"/>
</dbReference>
<dbReference type="Proteomes" id="UP001272242">
    <property type="component" value="Unassembled WGS sequence"/>
</dbReference>
<dbReference type="PRINTS" id="PR00320">
    <property type="entry name" value="GPROTEINBRPT"/>
</dbReference>
<sequence length="315" mass="33002">MIVIQPHAACVNVACFSPDGARVASVSEDGWAKVWDPAELHAGAPVWQVNAEADDEAPDLTPVFGGLSHAQFTPDGRTLLTAGWWRDVRAWDAATGAPVWNVVKPGGWGVGTLVVSHDGTQVAFAGGQLGEAERVYLFDLPAHGAVRSVRGHADACGALAAGPDGFASGGADKHVKFWSWTSGRCCHDLALRGIVRGLEFSPDGTKFAAAGGAVVMVWEMVRPAGTRGRRRPGPLRQFRGHGAQIQSLDFSPDGSTIASAAHDGTVRIWDAASGAERRAFAPKIGPLHHVAFSPDGLTLAFTSEKGHVGLLDVGD</sequence>
<keyword evidence="1 3" id="KW-0853">WD repeat</keyword>
<dbReference type="PROSITE" id="PS50082">
    <property type="entry name" value="WD_REPEATS_2"/>
    <property type="match status" value="3"/>
</dbReference>
<evidence type="ECO:0000256" key="1">
    <source>
        <dbReference type="ARBA" id="ARBA00022574"/>
    </source>
</evidence>
<dbReference type="PROSITE" id="PS00678">
    <property type="entry name" value="WD_REPEATS_1"/>
    <property type="match status" value="1"/>
</dbReference>
<evidence type="ECO:0000256" key="2">
    <source>
        <dbReference type="ARBA" id="ARBA00022737"/>
    </source>
</evidence>
<dbReference type="RefSeq" id="WP_320685272.1">
    <property type="nucleotide sequence ID" value="NZ_JAXBLV010000024.1"/>
</dbReference>
<dbReference type="InterPro" id="IPR015943">
    <property type="entry name" value="WD40/YVTN_repeat-like_dom_sf"/>
</dbReference>
<dbReference type="EMBL" id="JAXBLV010000024">
    <property type="protein sequence ID" value="MDY3558335.1"/>
    <property type="molecule type" value="Genomic_DNA"/>
</dbReference>
<keyword evidence="2" id="KW-0677">Repeat</keyword>
<keyword evidence="5" id="KW-1185">Reference proteome</keyword>
<dbReference type="InterPro" id="IPR020472">
    <property type="entry name" value="WD40_PAC1"/>
</dbReference>
<organism evidence="4 5">
    <name type="scientific">Gemmata algarum</name>
    <dbReference type="NCBI Taxonomy" id="2975278"/>
    <lineage>
        <taxon>Bacteria</taxon>
        <taxon>Pseudomonadati</taxon>
        <taxon>Planctomycetota</taxon>
        <taxon>Planctomycetia</taxon>
        <taxon>Gemmatales</taxon>
        <taxon>Gemmataceae</taxon>
        <taxon>Gemmata</taxon>
    </lineage>
</organism>
<dbReference type="SUPFAM" id="SSF50998">
    <property type="entry name" value="Quinoprotein alcohol dehydrogenase-like"/>
    <property type="match status" value="1"/>
</dbReference>
<evidence type="ECO:0008006" key="6">
    <source>
        <dbReference type="Google" id="ProtNLM"/>
    </source>
</evidence>
<evidence type="ECO:0000313" key="4">
    <source>
        <dbReference type="EMBL" id="MDY3558335.1"/>
    </source>
</evidence>
<dbReference type="InterPro" id="IPR001680">
    <property type="entry name" value="WD40_rpt"/>
</dbReference>
<name>A0ABU5ET49_9BACT</name>
<dbReference type="InterPro" id="IPR011659">
    <property type="entry name" value="WD40"/>
</dbReference>
<dbReference type="InterPro" id="IPR019775">
    <property type="entry name" value="WD40_repeat_CS"/>
</dbReference>